<keyword evidence="1" id="KW-0042">Antenna complex</keyword>
<dbReference type="RefSeq" id="WP_368009611.1">
    <property type="nucleotide sequence ID" value="NZ_JAMXFF010000079.1"/>
</dbReference>
<dbReference type="EMBL" id="JAMXFF010000079">
    <property type="protein sequence ID" value="MCT7970189.1"/>
    <property type="molecule type" value="Genomic_DNA"/>
</dbReference>
<sequence length="298" mass="31422">MFAPKLALLTLSAIVLSIAQVQAHQTGDLEIGSYLEQFKTEKGANRREAVKGLRQIGTPAVPLLITALQDADVGVRGGAAFALGSMGSDAESAIPTLIAALNDSEESVRLDAAVALRRIGTPAVEELAIALQHPEIEVRRGAAFALAGIGATAEPAIAPLVTALQDPDERLAWNAAIALRAVGSPAVPALNQALMHENPRVRNAAAFALGNPTSPTTGTRSPVAQSEDEEVPEICRMLPNPLSPDFNICEAMPVREGPQELRENLDQINPNPCEFSPNPCESIPSQIDSSATPTRRLM</sequence>
<evidence type="ECO:0000256" key="5">
    <source>
        <dbReference type="SAM" id="SignalP"/>
    </source>
</evidence>
<evidence type="ECO:0000313" key="7">
    <source>
        <dbReference type="Proteomes" id="UP001525890"/>
    </source>
</evidence>
<feature type="signal peptide" evidence="5">
    <location>
        <begin position="1"/>
        <end position="23"/>
    </location>
</feature>
<evidence type="ECO:0000313" key="6">
    <source>
        <dbReference type="EMBL" id="MCT7970189.1"/>
    </source>
</evidence>
<dbReference type="Gene3D" id="1.25.10.10">
    <property type="entry name" value="Leucine-rich Repeat Variant"/>
    <property type="match status" value="2"/>
</dbReference>
<dbReference type="InterPro" id="IPR004155">
    <property type="entry name" value="PBS_lyase_HEAT"/>
</dbReference>
<comment type="caution">
    <text evidence="6">The sequence shown here is derived from an EMBL/GenBank/DDBJ whole genome shotgun (WGS) entry which is preliminary data.</text>
</comment>
<proteinExistence type="predicted"/>
<feature type="region of interest" description="Disordered" evidence="4">
    <location>
        <begin position="264"/>
        <end position="298"/>
    </location>
</feature>
<protein>
    <submittedName>
        <fullName evidence="6">HEAT repeat domain-containing protein</fullName>
    </submittedName>
</protein>
<dbReference type="Pfam" id="PF13646">
    <property type="entry name" value="HEAT_2"/>
    <property type="match status" value="2"/>
</dbReference>
<dbReference type="Proteomes" id="UP001525890">
    <property type="component" value="Unassembled WGS sequence"/>
</dbReference>
<dbReference type="PANTHER" id="PTHR12697:SF5">
    <property type="entry name" value="DEOXYHYPUSINE HYDROXYLASE"/>
    <property type="match status" value="1"/>
</dbReference>
<name>A0ABT2MZL1_9CYAN</name>
<dbReference type="SMART" id="SM00567">
    <property type="entry name" value="EZ_HEAT"/>
    <property type="match status" value="5"/>
</dbReference>
<keyword evidence="7" id="KW-1185">Reference proteome</keyword>
<keyword evidence="5" id="KW-0732">Signal</keyword>
<evidence type="ECO:0000256" key="3">
    <source>
        <dbReference type="ARBA" id="ARBA00045876"/>
    </source>
</evidence>
<dbReference type="InterPro" id="IPR021133">
    <property type="entry name" value="HEAT_type_2"/>
</dbReference>
<dbReference type="SUPFAM" id="SSF48371">
    <property type="entry name" value="ARM repeat"/>
    <property type="match status" value="1"/>
</dbReference>
<evidence type="ECO:0000256" key="2">
    <source>
        <dbReference type="ARBA" id="ARBA00022738"/>
    </source>
</evidence>
<feature type="compositionally biased region" description="Polar residues" evidence="4">
    <location>
        <begin position="283"/>
        <end position="298"/>
    </location>
</feature>
<dbReference type="InterPro" id="IPR016024">
    <property type="entry name" value="ARM-type_fold"/>
</dbReference>
<evidence type="ECO:0000256" key="1">
    <source>
        <dbReference type="ARBA" id="ARBA00022549"/>
    </source>
</evidence>
<accession>A0ABT2MZL1</accession>
<organism evidence="6 7">
    <name type="scientific">Laspinema palackyanum D2a</name>
    <dbReference type="NCBI Taxonomy" id="2953684"/>
    <lineage>
        <taxon>Bacteria</taxon>
        <taxon>Bacillati</taxon>
        <taxon>Cyanobacteriota</taxon>
        <taxon>Cyanophyceae</taxon>
        <taxon>Oscillatoriophycideae</taxon>
        <taxon>Oscillatoriales</taxon>
        <taxon>Laspinemataceae</taxon>
        <taxon>Laspinema</taxon>
        <taxon>Laspinema palackyanum</taxon>
    </lineage>
</organism>
<reference evidence="6 7" key="1">
    <citation type="journal article" date="2022" name="Front. Microbiol.">
        <title>High genomic differentiation and limited gene flow indicate recent cryptic speciation within the genus Laspinema (cyanobacteria).</title>
        <authorList>
            <person name="Stanojkovic A."/>
            <person name="Skoupy S."/>
            <person name="Skaloud P."/>
            <person name="Dvorak P."/>
        </authorList>
    </citation>
    <scope>NUCLEOTIDE SEQUENCE [LARGE SCALE GENOMIC DNA]</scope>
    <source>
        <strain evidence="6 7">D2a</strain>
    </source>
</reference>
<gene>
    <name evidence="6" type="ORF">NG799_28130</name>
</gene>
<dbReference type="PROSITE" id="PS50077">
    <property type="entry name" value="HEAT_REPEAT"/>
    <property type="match status" value="1"/>
</dbReference>
<dbReference type="PANTHER" id="PTHR12697">
    <property type="entry name" value="PBS LYASE HEAT-LIKE PROTEIN"/>
    <property type="match status" value="1"/>
</dbReference>
<dbReference type="InterPro" id="IPR011989">
    <property type="entry name" value="ARM-like"/>
</dbReference>
<keyword evidence="2" id="KW-0605">Phycobilisome</keyword>
<evidence type="ECO:0000256" key="4">
    <source>
        <dbReference type="SAM" id="MobiDB-lite"/>
    </source>
</evidence>
<feature type="chain" id="PRO_5046428683" evidence="5">
    <location>
        <begin position="24"/>
        <end position="298"/>
    </location>
</feature>
<comment type="function">
    <text evidence="3">Catalyzes the hydroxylation of the N(6)-(4-aminobutyl)-L-lysine intermediate produced by deoxyhypusine synthase/DHPS on a critical lysine of the eukaryotic translation initiation factor 5A/eIF-5A. This is the second step of the post-translational modification of that lysine into an unusual amino acid residue named hypusine. Hypusination is unique to mature eIF-5A factor and is essential for its function.</text>
</comment>